<dbReference type="AlphaFoldDB" id="A0A5C1I7K4"/>
<keyword evidence="3" id="KW-1185">Reference proteome</keyword>
<evidence type="ECO:0000256" key="1">
    <source>
        <dbReference type="SAM" id="SignalP"/>
    </source>
</evidence>
<protein>
    <recommendedName>
        <fullName evidence="4">Alpha-L-rhamnosidase six-hairpin glycosidase domain-containing protein</fullName>
    </recommendedName>
</protein>
<reference evidence="2" key="1">
    <citation type="submission" date="2019-08" db="EMBL/GenBank/DDBJ databases">
        <title>Comparative genome analysis confer to the adaptation heavy metal polluted environment.</title>
        <authorList>
            <person name="Li Y."/>
        </authorList>
    </citation>
    <scope>NUCLEOTIDE SEQUENCE [LARGE SCALE GENOMIC DNA]</scope>
    <source>
        <strain evidence="2">P1</strain>
    </source>
</reference>
<dbReference type="KEGG" id="mrub:DEO27_026240"/>
<dbReference type="InterPro" id="IPR012341">
    <property type="entry name" value="6hp_glycosidase-like_sf"/>
</dbReference>
<gene>
    <name evidence="2" type="ORF">DEO27_026240</name>
</gene>
<sequence length="647" mass="73573">MRKLLIAFLLLNGFVSQAQIKPSGILLNDKNARVKTAKEFSVVSASDSNHPVELTFQTHTCVGVSREDNKWYVLPLNDASGKISANTNLWILPQNALSKDNSYLIKLSGSDSVTAVSENDRLKVNVYSKKFELYTAEARPHSDCFNNRYALNIQGGDAFANTLAGFYWGTMLQSVIEKTKAKNYPYSSGYVISTLNPKAYAGSYPDVDHEFQIKGRLAFASDLDIDVVRRMMELQFKLMQDDPEGLFRDPCSVQPSGEREYHIRRNSQNNKVNANMFLLTGNMEIQEEAFHYFEATKDSAWLSKNIENLEKAAALTIANTDQYGRVWSDVYYEDQVMKDGRETMSGALAAYTFQLLAQMESILNRGNKSDYYAGFSKKIAHQLVQPLPQGFWDEQEQRFVDWVDRSGVKHNHIHLLANILPAMFGYTTEAQTQAVAKLVNSNLAEFQRFPSFISADVAAYDKNEIGDGGPYDLCAAGRYWWWDASYWKWLNNNEMLYNQLKTVAAEAVKDSYYMGERYDMNHVYYVDNKDWHGADMYYEYPCVYTSILIDNYLGIQHTLNADLSIKPKVNGYGTIEFTNPLYNIRYTITAKGFKLKNLSNKPRRFAVDLSSVFKGKQLKLAGKLRIESPDAVITLAANEEANWVLSN</sequence>
<organism evidence="2 3">
    <name type="scientific">Mucilaginibacter rubeus</name>
    <dbReference type="NCBI Taxonomy" id="2027860"/>
    <lineage>
        <taxon>Bacteria</taxon>
        <taxon>Pseudomonadati</taxon>
        <taxon>Bacteroidota</taxon>
        <taxon>Sphingobacteriia</taxon>
        <taxon>Sphingobacteriales</taxon>
        <taxon>Sphingobacteriaceae</taxon>
        <taxon>Mucilaginibacter</taxon>
    </lineage>
</organism>
<accession>A0A5C1I7K4</accession>
<feature type="chain" id="PRO_5022980208" description="Alpha-L-rhamnosidase six-hairpin glycosidase domain-containing protein" evidence="1">
    <location>
        <begin position="19"/>
        <end position="647"/>
    </location>
</feature>
<dbReference type="GO" id="GO:0005975">
    <property type="term" value="P:carbohydrate metabolic process"/>
    <property type="evidence" value="ECO:0007669"/>
    <property type="project" value="InterPro"/>
</dbReference>
<dbReference type="EMBL" id="CP043450">
    <property type="protein sequence ID" value="QEM13360.1"/>
    <property type="molecule type" value="Genomic_DNA"/>
</dbReference>
<dbReference type="SUPFAM" id="SSF48208">
    <property type="entry name" value="Six-hairpin glycosidases"/>
    <property type="match status" value="1"/>
</dbReference>
<feature type="signal peptide" evidence="1">
    <location>
        <begin position="1"/>
        <end position="18"/>
    </location>
</feature>
<proteinExistence type="predicted"/>
<name>A0A5C1I7K4_9SPHI</name>
<evidence type="ECO:0000313" key="2">
    <source>
        <dbReference type="EMBL" id="QEM13360.1"/>
    </source>
</evidence>
<keyword evidence="1" id="KW-0732">Signal</keyword>
<evidence type="ECO:0008006" key="4">
    <source>
        <dbReference type="Google" id="ProtNLM"/>
    </source>
</evidence>
<dbReference type="InterPro" id="IPR008928">
    <property type="entry name" value="6-hairpin_glycosidase_sf"/>
</dbReference>
<evidence type="ECO:0000313" key="3">
    <source>
        <dbReference type="Proteomes" id="UP000251402"/>
    </source>
</evidence>
<dbReference type="RefSeq" id="WP_112574641.1">
    <property type="nucleotide sequence ID" value="NZ_CP043450.1"/>
</dbReference>
<dbReference type="OrthoDB" id="5092289at2"/>
<dbReference type="Gene3D" id="1.50.10.10">
    <property type="match status" value="1"/>
</dbReference>
<dbReference type="Proteomes" id="UP000251402">
    <property type="component" value="Chromosome"/>
</dbReference>